<feature type="transmembrane region" description="Helical" evidence="1">
    <location>
        <begin position="86"/>
        <end position="105"/>
    </location>
</feature>
<evidence type="ECO:0000256" key="1">
    <source>
        <dbReference type="SAM" id="Phobius"/>
    </source>
</evidence>
<evidence type="ECO:0000313" key="2">
    <source>
        <dbReference type="EMBL" id="MFD0724789.1"/>
    </source>
</evidence>
<organism evidence="2 3">
    <name type="scientific">Lysobacter brunescens</name>
    <dbReference type="NCBI Taxonomy" id="262323"/>
    <lineage>
        <taxon>Bacteria</taxon>
        <taxon>Pseudomonadati</taxon>
        <taxon>Pseudomonadota</taxon>
        <taxon>Gammaproteobacteria</taxon>
        <taxon>Lysobacterales</taxon>
        <taxon>Lysobacteraceae</taxon>
        <taxon>Lysobacter</taxon>
    </lineage>
</organism>
<dbReference type="EMBL" id="JBHTIF010000001">
    <property type="protein sequence ID" value="MFD0724789.1"/>
    <property type="molecule type" value="Genomic_DNA"/>
</dbReference>
<evidence type="ECO:0008006" key="4">
    <source>
        <dbReference type="Google" id="ProtNLM"/>
    </source>
</evidence>
<sequence>MKSFLPKPPWPLALPVLAYLLLETWFWWSVPGTPATLRFVAVFVLVVGVLYENRFVLPLWALYCLFGALIFTTWSLRAFRIDAAEAAVFAACSAIALTQVAYLFFFHAPRRSRRLGDA</sequence>
<comment type="caution">
    <text evidence="2">The sequence shown here is derived from an EMBL/GenBank/DDBJ whole genome shotgun (WGS) entry which is preliminary data.</text>
</comment>
<name>A0ABW2YEE5_9GAMM</name>
<keyword evidence="1" id="KW-0812">Transmembrane</keyword>
<proteinExistence type="predicted"/>
<reference evidence="3" key="1">
    <citation type="journal article" date="2019" name="Int. J. Syst. Evol. Microbiol.">
        <title>The Global Catalogue of Microorganisms (GCM) 10K type strain sequencing project: providing services to taxonomists for standard genome sequencing and annotation.</title>
        <authorList>
            <consortium name="The Broad Institute Genomics Platform"/>
            <consortium name="The Broad Institute Genome Sequencing Center for Infectious Disease"/>
            <person name="Wu L."/>
            <person name="Ma J."/>
        </authorList>
    </citation>
    <scope>NUCLEOTIDE SEQUENCE [LARGE SCALE GENOMIC DNA]</scope>
    <source>
        <strain evidence="3">CCUG 55585</strain>
    </source>
</reference>
<dbReference type="Proteomes" id="UP001597110">
    <property type="component" value="Unassembled WGS sequence"/>
</dbReference>
<evidence type="ECO:0000313" key="3">
    <source>
        <dbReference type="Proteomes" id="UP001597110"/>
    </source>
</evidence>
<feature type="transmembrane region" description="Helical" evidence="1">
    <location>
        <begin position="56"/>
        <end position="74"/>
    </location>
</feature>
<gene>
    <name evidence="2" type="ORF">ACFQ0E_04170</name>
</gene>
<dbReference type="RefSeq" id="WP_386822430.1">
    <property type="nucleotide sequence ID" value="NZ_JBHTIF010000001.1"/>
</dbReference>
<keyword evidence="1" id="KW-1133">Transmembrane helix</keyword>
<keyword evidence="1" id="KW-0472">Membrane</keyword>
<accession>A0ABW2YEE5</accession>
<protein>
    <recommendedName>
        <fullName evidence="4">Transmembrane protein</fullName>
    </recommendedName>
</protein>
<keyword evidence="3" id="KW-1185">Reference proteome</keyword>
<feature type="transmembrane region" description="Helical" evidence="1">
    <location>
        <begin position="35"/>
        <end position="51"/>
    </location>
</feature>